<dbReference type="EMBL" id="JACVVK020000210">
    <property type="protein sequence ID" value="KAK7484461.1"/>
    <property type="molecule type" value="Genomic_DNA"/>
</dbReference>
<feature type="transmembrane region" description="Helical" evidence="10">
    <location>
        <begin position="440"/>
        <end position="459"/>
    </location>
</feature>
<evidence type="ECO:0000256" key="6">
    <source>
        <dbReference type="ARBA" id="ARBA00023136"/>
    </source>
</evidence>
<feature type="transmembrane region" description="Helical" evidence="10">
    <location>
        <begin position="347"/>
        <end position="366"/>
    </location>
</feature>
<keyword evidence="6 10" id="KW-0472">Membrane</keyword>
<keyword evidence="4" id="KW-0769">Symport</keyword>
<dbReference type="PROSITE" id="PS50850">
    <property type="entry name" value="MFS"/>
    <property type="match status" value="1"/>
</dbReference>
<comment type="caution">
    <text evidence="8">Lacks conserved residue(s) required for the propagation of feature annotation.</text>
</comment>
<evidence type="ECO:0000259" key="11">
    <source>
        <dbReference type="PROSITE" id="PS01225"/>
    </source>
</evidence>
<dbReference type="FunFam" id="1.20.1250.20:FF:000003">
    <property type="entry name" value="Solute carrier family 17 member 3"/>
    <property type="match status" value="1"/>
</dbReference>
<dbReference type="InterPro" id="IPR011701">
    <property type="entry name" value="MFS"/>
</dbReference>
<evidence type="ECO:0000256" key="3">
    <source>
        <dbReference type="ARBA" id="ARBA00022692"/>
    </source>
</evidence>
<keyword evidence="5 10" id="KW-1133">Transmembrane helix</keyword>
<evidence type="ECO:0000256" key="9">
    <source>
        <dbReference type="SAM" id="MobiDB-lite"/>
    </source>
</evidence>
<evidence type="ECO:0008006" key="15">
    <source>
        <dbReference type="Google" id="ProtNLM"/>
    </source>
</evidence>
<keyword evidence="2" id="KW-0813">Transport</keyword>
<evidence type="ECO:0000256" key="10">
    <source>
        <dbReference type="SAM" id="Phobius"/>
    </source>
</evidence>
<comment type="caution">
    <text evidence="13">The sequence shown here is derived from an EMBL/GenBank/DDBJ whole genome shotgun (WGS) entry which is preliminary data.</text>
</comment>
<dbReference type="GO" id="GO:0015293">
    <property type="term" value="F:symporter activity"/>
    <property type="evidence" value="ECO:0007669"/>
    <property type="project" value="UniProtKB-KW"/>
</dbReference>
<dbReference type="Proteomes" id="UP001519460">
    <property type="component" value="Unassembled WGS sequence"/>
</dbReference>
<protein>
    <recommendedName>
        <fullName evidence="15">Major facilitator superfamily (MFS) profile domain-containing protein</fullName>
    </recommendedName>
</protein>
<accession>A0ABD0KBX3</accession>
<organism evidence="13 14">
    <name type="scientific">Batillaria attramentaria</name>
    <dbReference type="NCBI Taxonomy" id="370345"/>
    <lineage>
        <taxon>Eukaryota</taxon>
        <taxon>Metazoa</taxon>
        <taxon>Spiralia</taxon>
        <taxon>Lophotrochozoa</taxon>
        <taxon>Mollusca</taxon>
        <taxon>Gastropoda</taxon>
        <taxon>Caenogastropoda</taxon>
        <taxon>Sorbeoconcha</taxon>
        <taxon>Cerithioidea</taxon>
        <taxon>Batillariidae</taxon>
        <taxon>Batillaria</taxon>
    </lineage>
</organism>
<keyword evidence="7" id="KW-1015">Disulfide bond</keyword>
<feature type="domain" description="CTCK" evidence="11">
    <location>
        <begin position="40"/>
        <end position="125"/>
    </location>
</feature>
<dbReference type="PROSITE" id="PS01225">
    <property type="entry name" value="CTCK_2"/>
    <property type="match status" value="1"/>
</dbReference>
<dbReference type="Pfam" id="PF07690">
    <property type="entry name" value="MFS_1"/>
    <property type="match status" value="1"/>
</dbReference>
<feature type="transmembrane region" description="Helical" evidence="10">
    <location>
        <begin position="6"/>
        <end position="26"/>
    </location>
</feature>
<comment type="subcellular location">
    <subcellularLocation>
        <location evidence="1">Membrane</location>
        <topology evidence="1">Multi-pass membrane protein</topology>
    </subcellularLocation>
</comment>
<dbReference type="InterPro" id="IPR036259">
    <property type="entry name" value="MFS_trans_sf"/>
</dbReference>
<evidence type="ECO:0000256" key="8">
    <source>
        <dbReference type="PROSITE-ProRule" id="PRU00039"/>
    </source>
</evidence>
<dbReference type="PANTHER" id="PTHR11662:SF399">
    <property type="entry name" value="FI19708P1-RELATED"/>
    <property type="match status" value="1"/>
</dbReference>
<feature type="non-terminal residue" evidence="13">
    <location>
        <position position="660"/>
    </location>
</feature>
<keyword evidence="3 10" id="KW-0812">Transmembrane</keyword>
<dbReference type="SMART" id="SM00041">
    <property type="entry name" value="CT"/>
    <property type="match status" value="1"/>
</dbReference>
<feature type="transmembrane region" description="Helical" evidence="10">
    <location>
        <begin position="518"/>
        <end position="539"/>
    </location>
</feature>
<feature type="transmembrane region" description="Helical" evidence="10">
    <location>
        <begin position="560"/>
        <end position="579"/>
    </location>
</feature>
<feature type="transmembrane region" description="Helical" evidence="10">
    <location>
        <begin position="235"/>
        <end position="258"/>
    </location>
</feature>
<evidence type="ECO:0000256" key="1">
    <source>
        <dbReference type="ARBA" id="ARBA00004141"/>
    </source>
</evidence>
<evidence type="ECO:0000256" key="4">
    <source>
        <dbReference type="ARBA" id="ARBA00022847"/>
    </source>
</evidence>
<feature type="domain" description="Major facilitator superfamily (MFS) profile" evidence="12">
    <location>
        <begin position="240"/>
        <end position="660"/>
    </location>
</feature>
<dbReference type="InterPro" id="IPR029034">
    <property type="entry name" value="Cystine-knot_cytokine"/>
</dbReference>
<dbReference type="GO" id="GO:0016020">
    <property type="term" value="C:membrane"/>
    <property type="evidence" value="ECO:0007669"/>
    <property type="project" value="UniProtKB-SubCell"/>
</dbReference>
<feature type="region of interest" description="Disordered" evidence="9">
    <location>
        <begin position="127"/>
        <end position="146"/>
    </location>
</feature>
<feature type="transmembrane region" description="Helical" evidence="10">
    <location>
        <begin position="323"/>
        <end position="340"/>
    </location>
</feature>
<reference evidence="13 14" key="1">
    <citation type="journal article" date="2023" name="Sci. Data">
        <title>Genome assembly of the Korean intertidal mud-creeper Batillaria attramentaria.</title>
        <authorList>
            <person name="Patra A.K."/>
            <person name="Ho P.T."/>
            <person name="Jun S."/>
            <person name="Lee S.J."/>
            <person name="Kim Y."/>
            <person name="Won Y.J."/>
        </authorList>
    </citation>
    <scope>NUCLEOTIDE SEQUENCE [LARGE SCALE GENOMIC DNA]</scope>
    <source>
        <strain evidence="13">Wonlab-2016</strain>
    </source>
</reference>
<evidence type="ECO:0000256" key="5">
    <source>
        <dbReference type="ARBA" id="ARBA00022989"/>
    </source>
</evidence>
<evidence type="ECO:0000313" key="14">
    <source>
        <dbReference type="Proteomes" id="UP001519460"/>
    </source>
</evidence>
<feature type="transmembrane region" description="Helical" evidence="10">
    <location>
        <begin position="479"/>
        <end position="498"/>
    </location>
</feature>
<dbReference type="InterPro" id="IPR020846">
    <property type="entry name" value="MFS_dom"/>
</dbReference>
<dbReference type="SUPFAM" id="SSF103473">
    <property type="entry name" value="MFS general substrate transporter"/>
    <property type="match status" value="1"/>
</dbReference>
<evidence type="ECO:0000313" key="13">
    <source>
        <dbReference type="EMBL" id="KAK7484461.1"/>
    </source>
</evidence>
<name>A0ABD0KBX3_9CAEN</name>
<evidence type="ECO:0000259" key="12">
    <source>
        <dbReference type="PROSITE" id="PS50850"/>
    </source>
</evidence>
<feature type="compositionally biased region" description="Polar residues" evidence="9">
    <location>
        <begin position="134"/>
        <end position="146"/>
    </location>
</feature>
<feature type="transmembrane region" description="Helical" evidence="10">
    <location>
        <begin position="407"/>
        <end position="434"/>
    </location>
</feature>
<dbReference type="InterPro" id="IPR003064">
    <property type="entry name" value="Norrie_dis"/>
</dbReference>
<keyword evidence="14" id="KW-1185">Reference proteome</keyword>
<dbReference type="InterPro" id="IPR050382">
    <property type="entry name" value="MFS_Na/Anion_cotransporter"/>
</dbReference>
<feature type="transmembrane region" description="Helical" evidence="10">
    <location>
        <begin position="372"/>
        <end position="395"/>
    </location>
</feature>
<dbReference type="InterPro" id="IPR006207">
    <property type="entry name" value="Cys_knot_C"/>
</dbReference>
<proteinExistence type="predicted"/>
<dbReference type="AlphaFoldDB" id="A0ABD0KBX3"/>
<dbReference type="Gene3D" id="2.10.90.10">
    <property type="entry name" value="Cystine-knot cytokines"/>
    <property type="match status" value="1"/>
</dbReference>
<feature type="non-terminal residue" evidence="13">
    <location>
        <position position="1"/>
    </location>
</feature>
<gene>
    <name evidence="13" type="ORF">BaRGS_00024346</name>
</gene>
<feature type="transmembrane region" description="Helical" evidence="10">
    <location>
        <begin position="585"/>
        <end position="605"/>
    </location>
</feature>
<sequence>AVRMRVWLSSQTVAVIVHAITILMCLHCPPVTSLRKENRCMRHYFVETIRHPSKECENKNVLLARCEGYCGKSRTNPRVSFSPVLYHPFKHYCTCCTPTLSIMKAVALRCKDGKVVFATYRRVTSVNKGRRQRNQNTPIKSEQASNGFAQTCTSSADDIDTASTAIAAFSASYPPPSDNYGTLSSTPAHRNTRDDLTLNEAQDDDHTRGDVRDHVPLIDTPESSCEKYTSCRWTLAYLGSVLTLMVFCLRNCISMAIVCMSDLEGPRIVRPAPLSYDNGTNSSASAENGSDPAVLDGQNYSVVVVGPGPEYIPQSIQGVVLSAYYYGYILTPFLGGIVAAKFGGKRMLTISMAMSAVFTLLMPVAIRSNIYLTILLRILLGFVAGVTLPSSTLMWTQWAPTHEKAKLITVNFSGSSTGSIVANLVSGFLCSIPLDEGWPFIFYTYGAVAVVWVILWQFLAYDTPAKHPRTVMKPPLRAIFTSPPFYAMICAHMAYSWFINFVTTYLPLYLNDILAFDIQASGALSSLPFVARAILNMVFAVIADRLQTGGVMSITNNRKFFQTLGLVVPGAMLVGLGFLDPSQRYLSVVMFIVLAGIQSGCQLGFRLTPLDIAPRFAAPLAGLSVTFGTAAQIVCPLVTSAIIADVGYIHYLYALDGAVG</sequence>
<evidence type="ECO:0000256" key="2">
    <source>
        <dbReference type="ARBA" id="ARBA00022448"/>
    </source>
</evidence>
<dbReference type="Gene3D" id="1.20.1250.20">
    <property type="entry name" value="MFS general substrate transporter like domains"/>
    <property type="match status" value="2"/>
</dbReference>
<evidence type="ECO:0000256" key="7">
    <source>
        <dbReference type="ARBA" id="ARBA00023157"/>
    </source>
</evidence>
<dbReference type="PRINTS" id="PR01304">
    <property type="entry name" value="NORRIEDSEASE"/>
</dbReference>
<dbReference type="PANTHER" id="PTHR11662">
    <property type="entry name" value="SOLUTE CARRIER FAMILY 17"/>
    <property type="match status" value="1"/>
</dbReference>